<keyword evidence="3" id="KW-0808">Transferase</keyword>
<evidence type="ECO:0000259" key="6">
    <source>
        <dbReference type="PROSITE" id="PS50052"/>
    </source>
</evidence>
<keyword evidence="8" id="KW-1185">Reference proteome</keyword>
<dbReference type="SUPFAM" id="SSF52540">
    <property type="entry name" value="P-loop containing nucleoside triphosphate hydrolases"/>
    <property type="match status" value="1"/>
</dbReference>
<reference evidence="7 8" key="1">
    <citation type="submission" date="2024-09" db="EMBL/GenBank/DDBJ databases">
        <authorList>
            <person name="Sun Q."/>
            <person name="Mori K."/>
        </authorList>
    </citation>
    <scope>NUCLEOTIDE SEQUENCE [LARGE SCALE GENOMIC DNA]</scope>
    <source>
        <strain evidence="7 8">JCM 12520</strain>
    </source>
</reference>
<evidence type="ECO:0000256" key="3">
    <source>
        <dbReference type="ARBA" id="ARBA00022679"/>
    </source>
</evidence>
<evidence type="ECO:0000256" key="5">
    <source>
        <dbReference type="ARBA" id="ARBA00048594"/>
    </source>
</evidence>
<dbReference type="InterPro" id="IPR008144">
    <property type="entry name" value="Guanylate_kin-like_dom"/>
</dbReference>
<comment type="function">
    <text evidence="1">Essential for recycling GMP and indirectly, cGMP.</text>
</comment>
<keyword evidence="4 7" id="KW-0418">Kinase</keyword>
<dbReference type="EMBL" id="JBHMAG010000020">
    <property type="protein sequence ID" value="MFB9755987.1"/>
    <property type="molecule type" value="Genomic_DNA"/>
</dbReference>
<dbReference type="Gene3D" id="3.40.50.300">
    <property type="entry name" value="P-loop containing nucleotide triphosphate hydrolases"/>
    <property type="match status" value="1"/>
</dbReference>
<dbReference type="GO" id="GO:0016301">
    <property type="term" value="F:kinase activity"/>
    <property type="evidence" value="ECO:0007669"/>
    <property type="project" value="UniProtKB-KW"/>
</dbReference>
<dbReference type="Pfam" id="PF00625">
    <property type="entry name" value="Guanylate_kin"/>
    <property type="match status" value="1"/>
</dbReference>
<protein>
    <submittedName>
        <fullName evidence="7">Guanylate kinase</fullName>
    </submittedName>
</protein>
<proteinExistence type="inferred from homology"/>
<evidence type="ECO:0000313" key="8">
    <source>
        <dbReference type="Proteomes" id="UP001589619"/>
    </source>
</evidence>
<dbReference type="PANTHER" id="PTHR23117">
    <property type="entry name" value="GUANYLATE KINASE-RELATED"/>
    <property type="match status" value="1"/>
</dbReference>
<dbReference type="PROSITE" id="PS50052">
    <property type="entry name" value="GUANYLATE_KINASE_2"/>
    <property type="match status" value="1"/>
</dbReference>
<feature type="domain" description="Guanylate kinase-like" evidence="6">
    <location>
        <begin position="11"/>
        <end position="187"/>
    </location>
</feature>
<dbReference type="InterPro" id="IPR027417">
    <property type="entry name" value="P-loop_NTPase"/>
</dbReference>
<evidence type="ECO:0000256" key="1">
    <source>
        <dbReference type="ARBA" id="ARBA00003531"/>
    </source>
</evidence>
<dbReference type="PROSITE" id="PS00856">
    <property type="entry name" value="GUANYLATE_KINASE_1"/>
    <property type="match status" value="1"/>
</dbReference>
<dbReference type="PANTHER" id="PTHR23117:SF13">
    <property type="entry name" value="GUANYLATE KINASE"/>
    <property type="match status" value="1"/>
</dbReference>
<dbReference type="Proteomes" id="UP001589619">
    <property type="component" value="Unassembled WGS sequence"/>
</dbReference>
<evidence type="ECO:0000256" key="2">
    <source>
        <dbReference type="ARBA" id="ARBA00005790"/>
    </source>
</evidence>
<dbReference type="RefSeq" id="WP_344913539.1">
    <property type="nucleotide sequence ID" value="NZ_BAAAYO010000012.1"/>
</dbReference>
<comment type="caution">
    <text evidence="7">The sequence shown here is derived from an EMBL/GenBank/DDBJ whole genome shotgun (WGS) entry which is preliminary data.</text>
</comment>
<name>A0ABV5W5Z3_9BACL</name>
<evidence type="ECO:0000256" key="4">
    <source>
        <dbReference type="ARBA" id="ARBA00022777"/>
    </source>
</evidence>
<organism evidence="7 8">
    <name type="scientific">Paenibacillus hodogayensis</name>
    <dbReference type="NCBI Taxonomy" id="279208"/>
    <lineage>
        <taxon>Bacteria</taxon>
        <taxon>Bacillati</taxon>
        <taxon>Bacillota</taxon>
        <taxon>Bacilli</taxon>
        <taxon>Bacillales</taxon>
        <taxon>Paenibacillaceae</taxon>
        <taxon>Paenibacillus</taxon>
    </lineage>
</organism>
<evidence type="ECO:0000313" key="7">
    <source>
        <dbReference type="EMBL" id="MFB9755987.1"/>
    </source>
</evidence>
<accession>A0ABV5W5Z3</accession>
<gene>
    <name evidence="7" type="ORF">ACFFNY_30805</name>
</gene>
<sequence length="198" mass="22779">MTDKREAGAKPRLFVFTGPDGSGRKTIADMTGSTLELKKALSYTTREPRPGEREGQDYHFIDQESFLQAKANGEFVEAVFTEGHHYGIKQSDIEKLWSEHRFVYVILNPEGARMLKQAYGDRVIRLFLYADRESLWRRQVDRGDGVEAVESRMSLYSAAMSHLPECEHSFENVDLSHTVFSITNVIERYLNRQLLNLD</sequence>
<dbReference type="SMART" id="SM00072">
    <property type="entry name" value="GuKc"/>
    <property type="match status" value="1"/>
</dbReference>
<comment type="catalytic activity">
    <reaction evidence="5">
        <text>GMP + ATP = GDP + ADP</text>
        <dbReference type="Rhea" id="RHEA:20780"/>
        <dbReference type="ChEBI" id="CHEBI:30616"/>
        <dbReference type="ChEBI" id="CHEBI:58115"/>
        <dbReference type="ChEBI" id="CHEBI:58189"/>
        <dbReference type="ChEBI" id="CHEBI:456216"/>
        <dbReference type="EC" id="2.7.4.8"/>
    </reaction>
</comment>
<dbReference type="InterPro" id="IPR008145">
    <property type="entry name" value="GK/Ca_channel_bsu"/>
</dbReference>
<dbReference type="InterPro" id="IPR020590">
    <property type="entry name" value="Guanylate_kinase_CS"/>
</dbReference>
<comment type="similarity">
    <text evidence="2">Belongs to the guanylate kinase family.</text>
</comment>